<evidence type="ECO:0000313" key="1">
    <source>
        <dbReference type="EMBL" id="GES86541.1"/>
    </source>
</evidence>
<dbReference type="Proteomes" id="UP000615446">
    <property type="component" value="Unassembled WGS sequence"/>
</dbReference>
<dbReference type="EMBL" id="BLAL01000160">
    <property type="protein sequence ID" value="GES86541.1"/>
    <property type="molecule type" value="Genomic_DNA"/>
</dbReference>
<name>A0A8H3QP14_9GLOM</name>
<evidence type="ECO:0000313" key="2">
    <source>
        <dbReference type="Proteomes" id="UP000615446"/>
    </source>
</evidence>
<protein>
    <submittedName>
        <fullName evidence="1">Uncharacterized protein</fullName>
    </submittedName>
</protein>
<accession>A0A8H3QP14</accession>
<comment type="caution">
    <text evidence="1">The sequence shown here is derived from an EMBL/GenBank/DDBJ whole genome shotgun (WGS) entry which is preliminary data.</text>
</comment>
<dbReference type="AlphaFoldDB" id="A0A8H3QP14"/>
<gene>
    <name evidence="1" type="ORF">RCL2_001359800</name>
</gene>
<proteinExistence type="predicted"/>
<sequence length="166" mass="19603">MCDRVEYQKLAILVTQEWDRVKLYFPLSNDINFSNLQVLKLSFNYVMLSEVKIIVRILLKYSWKEFKELYINKNNHSINKAICKYCKNIKIINTELTIEALSELDYFFDALPFLESSFFLSGGHYSSMKTVFEKFFIIPGPSTPTESSCWYGRKWPLILNVLTNYC</sequence>
<organism evidence="1 2">
    <name type="scientific">Rhizophagus clarus</name>
    <dbReference type="NCBI Taxonomy" id="94130"/>
    <lineage>
        <taxon>Eukaryota</taxon>
        <taxon>Fungi</taxon>
        <taxon>Fungi incertae sedis</taxon>
        <taxon>Mucoromycota</taxon>
        <taxon>Glomeromycotina</taxon>
        <taxon>Glomeromycetes</taxon>
        <taxon>Glomerales</taxon>
        <taxon>Glomeraceae</taxon>
        <taxon>Rhizophagus</taxon>
    </lineage>
</organism>
<reference evidence="1" key="1">
    <citation type="submission" date="2019-10" db="EMBL/GenBank/DDBJ databases">
        <title>Conservation and host-specific expression of non-tandemly repeated heterogenous ribosome RNA gene in arbuscular mycorrhizal fungi.</title>
        <authorList>
            <person name="Maeda T."/>
            <person name="Kobayashi Y."/>
            <person name="Nakagawa T."/>
            <person name="Ezawa T."/>
            <person name="Yamaguchi K."/>
            <person name="Bino T."/>
            <person name="Nishimoto Y."/>
            <person name="Shigenobu S."/>
            <person name="Kawaguchi M."/>
        </authorList>
    </citation>
    <scope>NUCLEOTIDE SEQUENCE</scope>
    <source>
        <strain evidence="1">HR1</strain>
    </source>
</reference>